<organism evidence="1 2">
    <name type="scientific">Enterococcus faecalis</name>
    <name type="common">Streptococcus faecalis</name>
    <dbReference type="NCBI Taxonomy" id="1351"/>
    <lineage>
        <taxon>Bacteria</taxon>
        <taxon>Bacillati</taxon>
        <taxon>Bacillota</taxon>
        <taxon>Bacilli</taxon>
        <taxon>Lactobacillales</taxon>
        <taxon>Enterococcaceae</taxon>
        <taxon>Enterococcus</taxon>
    </lineage>
</organism>
<accession>A0A7H0FNR7</accession>
<dbReference type="AlphaFoldDB" id="A0A7H0FNR7"/>
<dbReference type="Pfam" id="PF11797">
    <property type="entry name" value="WxLIP_HBD"/>
    <property type="match status" value="1"/>
</dbReference>
<dbReference type="EMBL" id="CP060804">
    <property type="protein sequence ID" value="QNP37683.1"/>
    <property type="molecule type" value="Genomic_DNA"/>
</dbReference>
<sequence>MNMNRWKVYATVIACMLFGWIGVEAHASEFNFAVTPTIPENQVDKSKTYFDLKMAPGAKQTVEIQLRNDTDEDITIENTVNSATTNLNGVVEYGQNGIKPDKTLRFNLKDYVEAPKEIILPKHSQKTLPLTITMPKDSFDGVMAGGITLKEKKKETTTSADQSKGLAINNEYSYVVAIILQQNETKVQPDLKLLGVKPGQVNARNVINVSLQNPQAAYLNQLHLINTVSKGGETLYQSDTEDMQVAPNSNFSYPISLKGERLTPGKYVLKSTAYGVKDEKGTYQVKGANGEERYLYKWEFTKEFTISGDVAKELNEKDVTIKGTNWWLYLLIAFIILALLLLIFFLYRKKKKEEEQQSEQ</sequence>
<dbReference type="InterPro" id="IPR021759">
    <property type="entry name" value="WxLIP_HBD"/>
</dbReference>
<dbReference type="RefSeq" id="WP_002372747.1">
    <property type="nucleotide sequence ID" value="NZ_CABGHQ010000010.1"/>
</dbReference>
<dbReference type="Pfam" id="PF06030">
    <property type="entry name" value="WxLIP_PGBD"/>
    <property type="match status" value="1"/>
</dbReference>
<name>A0A7H0FNR7_ENTFL</name>
<evidence type="ECO:0000313" key="1">
    <source>
        <dbReference type="EMBL" id="QNP37683.1"/>
    </source>
</evidence>
<dbReference type="InterPro" id="IPR010317">
    <property type="entry name" value="WxLIP_PGBD"/>
</dbReference>
<proteinExistence type="predicted"/>
<gene>
    <name evidence="1" type="ORF">H9Q64_14650</name>
</gene>
<protein>
    <submittedName>
        <fullName evidence="1">DUF916 and DUF3324 domain-containing protein</fullName>
    </submittedName>
</protein>
<reference evidence="1 2" key="1">
    <citation type="submission" date="2020-08" db="EMBL/GenBank/DDBJ databases">
        <title>Enterococcus faecalis SF28073 genome assembly.</title>
        <authorList>
            <person name="Duerkop B.A."/>
            <person name="Johnson C.N."/>
        </authorList>
    </citation>
    <scope>NUCLEOTIDE SEQUENCE [LARGE SCALE GENOMIC DNA]</scope>
    <source>
        <strain evidence="1 2">SF28073</strain>
    </source>
</reference>
<dbReference type="Proteomes" id="UP000516122">
    <property type="component" value="Chromosome"/>
</dbReference>
<evidence type="ECO:0000313" key="2">
    <source>
        <dbReference type="Proteomes" id="UP000516122"/>
    </source>
</evidence>